<dbReference type="Pfam" id="PF01740">
    <property type="entry name" value="STAS"/>
    <property type="match status" value="1"/>
</dbReference>
<dbReference type="Gene3D" id="3.30.750.24">
    <property type="entry name" value="STAS domain"/>
    <property type="match status" value="1"/>
</dbReference>
<dbReference type="InterPro" id="IPR036513">
    <property type="entry name" value="STAS_dom_sf"/>
</dbReference>
<organism evidence="2">
    <name type="scientific">Telmatobacter sp. DSM 110680</name>
    <dbReference type="NCBI Taxonomy" id="3036704"/>
    <lineage>
        <taxon>Bacteria</taxon>
        <taxon>Pseudomonadati</taxon>
        <taxon>Acidobacteriota</taxon>
        <taxon>Terriglobia</taxon>
        <taxon>Terriglobales</taxon>
        <taxon>Acidobacteriaceae</taxon>
        <taxon>Telmatobacter</taxon>
    </lineage>
</organism>
<dbReference type="CDD" id="cd07043">
    <property type="entry name" value="STAS_anti-anti-sigma_factors"/>
    <property type="match status" value="1"/>
</dbReference>
<evidence type="ECO:0000313" key="2">
    <source>
        <dbReference type="EMBL" id="XBH16677.1"/>
    </source>
</evidence>
<dbReference type="GO" id="GO:0043856">
    <property type="term" value="F:anti-sigma factor antagonist activity"/>
    <property type="evidence" value="ECO:0007669"/>
    <property type="project" value="TreeGrafter"/>
</dbReference>
<feature type="domain" description="STAS" evidence="1">
    <location>
        <begin position="17"/>
        <end position="114"/>
    </location>
</feature>
<sequence length="114" mass="12313">MLNDGPLTIDRKEGRNPGTRVFCLSGPLTLRNLFELQAELRGTAPPPLTVIDLTAVPYMDSAGMGLVMNHYVRCQTKGAKLVVAGANSRVMDLFKVTKVDTVLPLVSTIEDAEA</sequence>
<dbReference type="SUPFAM" id="SSF52091">
    <property type="entry name" value="SpoIIaa-like"/>
    <property type="match status" value="1"/>
</dbReference>
<dbReference type="PANTHER" id="PTHR33495">
    <property type="entry name" value="ANTI-SIGMA FACTOR ANTAGONIST TM_1081-RELATED-RELATED"/>
    <property type="match status" value="1"/>
</dbReference>
<dbReference type="PANTHER" id="PTHR33495:SF2">
    <property type="entry name" value="ANTI-SIGMA FACTOR ANTAGONIST TM_1081-RELATED"/>
    <property type="match status" value="1"/>
</dbReference>
<name>A0AAU7DH89_9BACT</name>
<dbReference type="AlphaFoldDB" id="A0AAU7DH89"/>
<dbReference type="RefSeq" id="WP_348261906.1">
    <property type="nucleotide sequence ID" value="NZ_CP121196.1"/>
</dbReference>
<proteinExistence type="predicted"/>
<dbReference type="EMBL" id="CP121196">
    <property type="protein sequence ID" value="XBH16677.1"/>
    <property type="molecule type" value="Genomic_DNA"/>
</dbReference>
<accession>A0AAU7DH89</accession>
<reference evidence="2" key="1">
    <citation type="submission" date="2023-03" db="EMBL/GenBank/DDBJ databases">
        <title>Edaphobacter sp.</title>
        <authorList>
            <person name="Huber K.J."/>
            <person name="Papendorf J."/>
            <person name="Pilke C."/>
            <person name="Bunk B."/>
            <person name="Sproeer C."/>
            <person name="Pester M."/>
        </authorList>
    </citation>
    <scope>NUCLEOTIDE SEQUENCE</scope>
    <source>
        <strain evidence="2">DSM 110680</strain>
    </source>
</reference>
<dbReference type="InterPro" id="IPR002645">
    <property type="entry name" value="STAS_dom"/>
</dbReference>
<protein>
    <submittedName>
        <fullName evidence="2">STAS domain-containing protein</fullName>
    </submittedName>
</protein>
<dbReference type="PROSITE" id="PS50801">
    <property type="entry name" value="STAS"/>
    <property type="match status" value="1"/>
</dbReference>
<evidence type="ECO:0000259" key="1">
    <source>
        <dbReference type="PROSITE" id="PS50801"/>
    </source>
</evidence>
<gene>
    <name evidence="2" type="ORF">P8935_19140</name>
</gene>